<dbReference type="Gene3D" id="1.25.40.650">
    <property type="match status" value="1"/>
</dbReference>
<sequence>MTRIPERAGHTRPLSRLALLLLATAIVVGCATPRPDPEPTPDAEVRPDLAELPPEVRASLLLSEARSRPEPDLVRRAIEAVLALDPATPDQLNRAEALWAELPDAARDTQEARLLGARLAAAQRDWELARERLGADDPDDPTRSPEVYRQGLALHARMLEQESQWYQALDTRLRLDRLLIMEPDTHAENQQRIWGLLAALRPAQRDRIVGNHPPDGDAWVSLFRLLRAADTEEQAHLAAGLWRERHPAHPANSLLPELVASHPLVADAPGDTLVLLPLSGDLAALGNAILDGITRAYYAEGGGNGRLIVRDTRGEPDGAAALYRRGVDSGVARIIGPLRRESVSQVAASDQTLPTILLNRTEVSTPSELTTLALNPEEDARAVADRAARAGWHHPLVLLPEGAFGDRVASAFRAALADEDRRPRDVIRIQPSAGELNATIGNALGIQQSEARIRDVARRTGLELEGDPQVRADVDHIFIAGTAPQVRRIVPHLHFHRASQLPMMATPHVYSGRPDANRDADLNGIVFPDTPRLFDRVSPLADDEQARDEALPRFVALGMDAMRLSLRQDGIRNAPHHQLTGGAGTWSLNPFNHEWVREPAWARFEGGEPRRIDVHAGGS</sequence>
<dbReference type="Gene3D" id="3.40.50.2300">
    <property type="match status" value="2"/>
</dbReference>
<dbReference type="EMBL" id="CP011367">
    <property type="protein sequence ID" value="AKJ94244.1"/>
    <property type="molecule type" value="Genomic_DNA"/>
</dbReference>
<dbReference type="KEGG" id="tvr:TVD_02125"/>
<dbReference type="AlphaFoldDB" id="A0A0G3G1J0"/>
<dbReference type="InterPro" id="IPR007443">
    <property type="entry name" value="LpoA"/>
</dbReference>
<proteinExistence type="predicted"/>
<accession>A0A0G3G1J0</accession>
<evidence type="ECO:0000313" key="3">
    <source>
        <dbReference type="Proteomes" id="UP000064201"/>
    </source>
</evidence>
<dbReference type="PANTHER" id="PTHR38038:SF1">
    <property type="entry name" value="PENICILLIN-BINDING PROTEIN ACTIVATOR LPOA"/>
    <property type="match status" value="1"/>
</dbReference>
<keyword evidence="2" id="KW-0449">Lipoprotein</keyword>
<keyword evidence="3" id="KW-1185">Reference proteome</keyword>
<dbReference type="PANTHER" id="PTHR38038">
    <property type="entry name" value="PENICILLIN-BINDING PROTEIN ACTIVATOR LPOA"/>
    <property type="match status" value="1"/>
</dbReference>
<keyword evidence="1" id="KW-0472">Membrane</keyword>
<dbReference type="GO" id="GO:0031241">
    <property type="term" value="C:periplasmic side of cell outer membrane"/>
    <property type="evidence" value="ECO:0007669"/>
    <property type="project" value="TreeGrafter"/>
</dbReference>
<evidence type="ECO:0000256" key="1">
    <source>
        <dbReference type="ARBA" id="ARBA00023136"/>
    </source>
</evidence>
<name>A0A0G3G1J0_9GAMM</name>
<dbReference type="InterPro" id="IPR028082">
    <property type="entry name" value="Peripla_BP_I"/>
</dbReference>
<dbReference type="PATRIC" id="fig|106634.4.peg.431"/>
<dbReference type="Proteomes" id="UP000064201">
    <property type="component" value="Chromosome"/>
</dbReference>
<organism evidence="2 3">
    <name type="scientific">Thioalkalivibrio versutus</name>
    <dbReference type="NCBI Taxonomy" id="106634"/>
    <lineage>
        <taxon>Bacteria</taxon>
        <taxon>Pseudomonadati</taxon>
        <taxon>Pseudomonadota</taxon>
        <taxon>Gammaproteobacteria</taxon>
        <taxon>Chromatiales</taxon>
        <taxon>Ectothiorhodospiraceae</taxon>
        <taxon>Thioalkalivibrio</taxon>
    </lineage>
</organism>
<gene>
    <name evidence="2" type="ORF">TVD_02125</name>
</gene>
<protein>
    <submittedName>
        <fullName evidence="2">LppC family lipoprotein</fullName>
    </submittedName>
</protein>
<dbReference type="Pfam" id="PF04348">
    <property type="entry name" value="LppC"/>
    <property type="match status" value="1"/>
</dbReference>
<reference evidence="2 3" key="1">
    <citation type="submission" date="2015-04" db="EMBL/GenBank/DDBJ databases">
        <title>Complete Sequence for the Genome of the Thioalkalivibrio versutus D301.</title>
        <authorList>
            <person name="Mu T."/>
            <person name="Zhou J."/>
            <person name="Xu X."/>
        </authorList>
    </citation>
    <scope>NUCLEOTIDE SEQUENCE [LARGE SCALE GENOMIC DNA]</scope>
    <source>
        <strain evidence="2 3">D301</strain>
    </source>
</reference>
<dbReference type="RefSeq" id="WP_047250700.1">
    <property type="nucleotide sequence ID" value="NZ_CP011367.1"/>
</dbReference>
<evidence type="ECO:0000313" key="2">
    <source>
        <dbReference type="EMBL" id="AKJ94244.1"/>
    </source>
</evidence>
<dbReference type="PROSITE" id="PS51257">
    <property type="entry name" value="PROKAR_LIPOPROTEIN"/>
    <property type="match status" value="1"/>
</dbReference>
<dbReference type="GO" id="GO:0030234">
    <property type="term" value="F:enzyme regulator activity"/>
    <property type="evidence" value="ECO:0007669"/>
    <property type="project" value="TreeGrafter"/>
</dbReference>
<dbReference type="OrthoDB" id="6708821at2"/>
<dbReference type="SUPFAM" id="SSF53822">
    <property type="entry name" value="Periplasmic binding protein-like I"/>
    <property type="match status" value="1"/>
</dbReference>
<dbReference type="CDD" id="cd06339">
    <property type="entry name" value="PBP1_YraM_LppC_lipoprotein-like"/>
    <property type="match status" value="1"/>
</dbReference>
<dbReference type="STRING" id="106634.TVD_02125"/>
<dbReference type="GO" id="GO:0009252">
    <property type="term" value="P:peptidoglycan biosynthetic process"/>
    <property type="evidence" value="ECO:0007669"/>
    <property type="project" value="TreeGrafter"/>
</dbReference>